<dbReference type="RefSeq" id="WP_167367775.1">
    <property type="nucleotide sequence ID" value="NZ_FOTK01000021.1"/>
</dbReference>
<dbReference type="Proteomes" id="UP000199048">
    <property type="component" value="Unassembled WGS sequence"/>
</dbReference>
<keyword evidence="3" id="KW-1185">Reference proteome</keyword>
<protein>
    <submittedName>
        <fullName evidence="2">Uncharacterized protein</fullName>
    </submittedName>
</protein>
<evidence type="ECO:0000313" key="2">
    <source>
        <dbReference type="EMBL" id="SFM16010.1"/>
    </source>
</evidence>
<proteinExistence type="predicted"/>
<gene>
    <name evidence="2" type="ORF">SAMN05192568_102137</name>
</gene>
<sequence length="53" mass="5867">MAELAQDLVIWGAAFVLVLAVVLVGALAAAERPRPRRDGITDILRETCKRRKH</sequence>
<evidence type="ECO:0000313" key="3">
    <source>
        <dbReference type="Proteomes" id="UP000199048"/>
    </source>
</evidence>
<dbReference type="STRING" id="582667.SAMN05192568_102137"/>
<keyword evidence="1" id="KW-0812">Transmembrane</keyword>
<dbReference type="AlphaFoldDB" id="A0A1I4NKY6"/>
<evidence type="ECO:0000256" key="1">
    <source>
        <dbReference type="SAM" id="Phobius"/>
    </source>
</evidence>
<reference evidence="3" key="1">
    <citation type="submission" date="2016-10" db="EMBL/GenBank/DDBJ databases">
        <authorList>
            <person name="Varghese N."/>
            <person name="Submissions S."/>
        </authorList>
    </citation>
    <scope>NUCLEOTIDE SEQUENCE [LARGE SCALE GENOMIC DNA]</scope>
    <source>
        <strain evidence="3">BL36</strain>
    </source>
</reference>
<name>A0A1I4NKY6_9HYPH</name>
<feature type="transmembrane region" description="Helical" evidence="1">
    <location>
        <begin position="12"/>
        <end position="30"/>
    </location>
</feature>
<keyword evidence="1" id="KW-0472">Membrane</keyword>
<organism evidence="2 3">
    <name type="scientific">Methylobacterium pseudosasicola</name>
    <dbReference type="NCBI Taxonomy" id="582667"/>
    <lineage>
        <taxon>Bacteria</taxon>
        <taxon>Pseudomonadati</taxon>
        <taxon>Pseudomonadota</taxon>
        <taxon>Alphaproteobacteria</taxon>
        <taxon>Hyphomicrobiales</taxon>
        <taxon>Methylobacteriaceae</taxon>
        <taxon>Methylobacterium</taxon>
    </lineage>
</organism>
<dbReference type="EMBL" id="FOTK01000021">
    <property type="protein sequence ID" value="SFM16010.1"/>
    <property type="molecule type" value="Genomic_DNA"/>
</dbReference>
<keyword evidence="1" id="KW-1133">Transmembrane helix</keyword>
<accession>A0A1I4NKY6</accession>